<proteinExistence type="predicted"/>
<evidence type="ECO:0000256" key="1">
    <source>
        <dbReference type="SAM" id="MobiDB-lite"/>
    </source>
</evidence>
<accession>A0AA40FCE8</accession>
<feature type="region of interest" description="Disordered" evidence="1">
    <location>
        <begin position="68"/>
        <end position="122"/>
    </location>
</feature>
<dbReference type="Pfam" id="PF10419">
    <property type="entry name" value="TFIIIC_sub6"/>
    <property type="match status" value="1"/>
</dbReference>
<feature type="region of interest" description="Disordered" evidence="1">
    <location>
        <begin position="314"/>
        <end position="371"/>
    </location>
</feature>
<protein>
    <recommendedName>
        <fullName evidence="2">Transcription factor TFIIIC triple barrel domain-containing protein</fullName>
    </recommendedName>
</protein>
<feature type="region of interest" description="Disordered" evidence="1">
    <location>
        <begin position="1"/>
        <end position="20"/>
    </location>
</feature>
<dbReference type="InterPro" id="IPR019481">
    <property type="entry name" value="TFIIIC_triple_barrel"/>
</dbReference>
<reference evidence="3" key="1">
    <citation type="submission" date="2023-06" db="EMBL/GenBank/DDBJ databases">
        <title>Genome-scale phylogeny and comparative genomics of the fungal order Sordariales.</title>
        <authorList>
            <consortium name="Lawrence Berkeley National Laboratory"/>
            <person name="Hensen N."/>
            <person name="Bonometti L."/>
            <person name="Westerberg I."/>
            <person name="Brannstrom I.O."/>
            <person name="Guillou S."/>
            <person name="Cros-Aarteil S."/>
            <person name="Calhoun S."/>
            <person name="Haridas S."/>
            <person name="Kuo A."/>
            <person name="Mondo S."/>
            <person name="Pangilinan J."/>
            <person name="Riley R."/>
            <person name="LaButti K."/>
            <person name="Andreopoulos B."/>
            <person name="Lipzen A."/>
            <person name="Chen C."/>
            <person name="Yanf M."/>
            <person name="Daum C."/>
            <person name="Ng V."/>
            <person name="Clum A."/>
            <person name="Steindorff A."/>
            <person name="Ohm R."/>
            <person name="Martin F."/>
            <person name="Silar P."/>
            <person name="Natvig D."/>
            <person name="Lalanne C."/>
            <person name="Gautier V."/>
            <person name="Ament-velasquez S.L."/>
            <person name="Kruys A."/>
            <person name="Hutchinson M.I."/>
            <person name="Powell A.J."/>
            <person name="Barry K."/>
            <person name="Miller A.N."/>
            <person name="Grigoriev I.V."/>
            <person name="Debuchy R."/>
            <person name="Gladieux P."/>
            <person name="Thoren M.H."/>
            <person name="Johannesson H."/>
        </authorList>
    </citation>
    <scope>NUCLEOTIDE SEQUENCE</scope>
    <source>
        <strain evidence="3">SMH3187-1</strain>
    </source>
</reference>
<comment type="caution">
    <text evidence="3">The sequence shown here is derived from an EMBL/GenBank/DDBJ whole genome shotgun (WGS) entry which is preliminary data.</text>
</comment>
<dbReference type="Gene3D" id="2.60.40.4370">
    <property type="match status" value="1"/>
</dbReference>
<sequence length="371" mass="42739">MSRLPQQQLEDDEWEHEYSSTKTETYYLTLDLSVRDFLERRPDDKIIHNTRGGYRVWYNPLFNAPETGAPALSMTGDDPNIDGASEREPRELDQIGLPQSREDDEHSIDPLLKQPQGDGQTQPAKDIIDEIQILDLHSQEPLVSYRNHVFRGTWYENIGTEMIFTPHDDEAPLPALRNLSHGIDLLAASAARVHFKEATLSRNEDAEVDYRRQMQLLDPEDDEEIPERYKQNGGVYIHVGGDKTGQRQPQAHFLEDLISLKRSRGETDEVTVLPLETKHNELMVDDEEEEKRRKKLQVDQARAIRWREIRKRENGGLPPFEDVATMKAPEGRKKRGGMRGRGRRPLLLRRPPSQQQQAMIDPALGSFDGRQ</sequence>
<feature type="compositionally biased region" description="Basic and acidic residues" evidence="1">
    <location>
        <begin position="84"/>
        <end position="93"/>
    </location>
</feature>
<feature type="domain" description="Transcription factor TFIIIC triple barrel" evidence="2">
    <location>
        <begin position="21"/>
        <end position="200"/>
    </location>
</feature>
<name>A0AA40FCE8_9PEZI</name>
<dbReference type="AlphaFoldDB" id="A0AA40FCE8"/>
<feature type="compositionally biased region" description="Basic residues" evidence="1">
    <location>
        <begin position="332"/>
        <end position="347"/>
    </location>
</feature>
<evidence type="ECO:0000259" key="2">
    <source>
        <dbReference type="Pfam" id="PF10419"/>
    </source>
</evidence>
<organism evidence="3 4">
    <name type="scientific">Schizothecium vesticola</name>
    <dbReference type="NCBI Taxonomy" id="314040"/>
    <lineage>
        <taxon>Eukaryota</taxon>
        <taxon>Fungi</taxon>
        <taxon>Dikarya</taxon>
        <taxon>Ascomycota</taxon>
        <taxon>Pezizomycotina</taxon>
        <taxon>Sordariomycetes</taxon>
        <taxon>Sordariomycetidae</taxon>
        <taxon>Sordariales</taxon>
        <taxon>Schizotheciaceae</taxon>
        <taxon>Schizothecium</taxon>
    </lineage>
</organism>
<evidence type="ECO:0000313" key="3">
    <source>
        <dbReference type="EMBL" id="KAK0755156.1"/>
    </source>
</evidence>
<keyword evidence="4" id="KW-1185">Reference proteome</keyword>
<evidence type="ECO:0000313" key="4">
    <source>
        <dbReference type="Proteomes" id="UP001172155"/>
    </source>
</evidence>
<dbReference type="Proteomes" id="UP001172155">
    <property type="component" value="Unassembled WGS sequence"/>
</dbReference>
<dbReference type="EMBL" id="JAUKUD010000001">
    <property type="protein sequence ID" value="KAK0755156.1"/>
    <property type="molecule type" value="Genomic_DNA"/>
</dbReference>
<gene>
    <name evidence="3" type="ORF">B0T18DRAFT_313030</name>
</gene>